<dbReference type="Proteomes" id="UP000584325">
    <property type="component" value="Unassembled WGS sequence"/>
</dbReference>
<name>A0A7W5EA30_9BURK</name>
<sequence>MMRPSLLSSTLSAAFSAAALLSAVPATALAAEAGASLGPLTFILVDLDLADGIDPSMTFTGTSGSAAAPMATMYLALGDAVTETAVPTWTHPAPIQYVIARSEGALAAMAQFDLTGRVSSTGAMLAAAVDTYVVVAEPGLNVASRVNGDTGETAFTLSANTAVLFSVPYDVSLSTEPPPGAAERLEAGAVEVWLRVAGLGDGHDAVRWLNHAPDGTGFLEVAVENRSGFDQGATFGYGTDIRVESITPVPEPGIVPMLGAGLAVLAAVAGRCPGAQEALSRLARRRRASLGSAISGR</sequence>
<accession>A0A7W5EA30</accession>
<organism evidence="2 3">
    <name type="scientific">Pseudoduganella umbonata</name>
    <dbReference type="NCBI Taxonomy" id="864828"/>
    <lineage>
        <taxon>Bacteria</taxon>
        <taxon>Pseudomonadati</taxon>
        <taxon>Pseudomonadota</taxon>
        <taxon>Betaproteobacteria</taxon>
        <taxon>Burkholderiales</taxon>
        <taxon>Oxalobacteraceae</taxon>
        <taxon>Telluria group</taxon>
        <taxon>Pseudoduganella</taxon>
    </lineage>
</organism>
<keyword evidence="1" id="KW-0732">Signal</keyword>
<evidence type="ECO:0008006" key="4">
    <source>
        <dbReference type="Google" id="ProtNLM"/>
    </source>
</evidence>
<evidence type="ECO:0000313" key="3">
    <source>
        <dbReference type="Proteomes" id="UP000584325"/>
    </source>
</evidence>
<reference evidence="2 3" key="1">
    <citation type="submission" date="2020-08" db="EMBL/GenBank/DDBJ databases">
        <title>Genomic Encyclopedia of Type Strains, Phase III (KMG-III): the genomes of soil and plant-associated and newly described type strains.</title>
        <authorList>
            <person name="Whitman W."/>
        </authorList>
    </citation>
    <scope>NUCLEOTIDE SEQUENCE [LARGE SCALE GENOMIC DNA]</scope>
    <source>
        <strain evidence="2 3">CECT 7753</strain>
    </source>
</reference>
<protein>
    <recommendedName>
        <fullName evidence="4">PEP-CTERM sorting domain-containing protein</fullName>
    </recommendedName>
</protein>
<gene>
    <name evidence="2" type="ORF">FHS02_002120</name>
</gene>
<feature type="signal peptide" evidence="1">
    <location>
        <begin position="1"/>
        <end position="30"/>
    </location>
</feature>
<evidence type="ECO:0000256" key="1">
    <source>
        <dbReference type="SAM" id="SignalP"/>
    </source>
</evidence>
<evidence type="ECO:0000313" key="2">
    <source>
        <dbReference type="EMBL" id="MBB3221313.1"/>
    </source>
</evidence>
<dbReference type="AlphaFoldDB" id="A0A7W5EA30"/>
<dbReference type="EMBL" id="JACHXS010000003">
    <property type="protein sequence ID" value="MBB3221313.1"/>
    <property type="molecule type" value="Genomic_DNA"/>
</dbReference>
<comment type="caution">
    <text evidence="2">The sequence shown here is derived from an EMBL/GenBank/DDBJ whole genome shotgun (WGS) entry which is preliminary data.</text>
</comment>
<dbReference type="RefSeq" id="WP_183444253.1">
    <property type="nucleotide sequence ID" value="NZ_JACHXS010000003.1"/>
</dbReference>
<feature type="chain" id="PRO_5031428627" description="PEP-CTERM sorting domain-containing protein" evidence="1">
    <location>
        <begin position="31"/>
        <end position="297"/>
    </location>
</feature>
<proteinExistence type="predicted"/>